<protein>
    <recommendedName>
        <fullName evidence="3">ribonuclease H</fullName>
        <ecNumber evidence="3">3.1.26.4</ecNumber>
    </recommendedName>
</protein>
<keyword evidence="11" id="KW-1185">Reference proteome</keyword>
<evidence type="ECO:0000256" key="8">
    <source>
        <dbReference type="SAM" id="MobiDB-lite"/>
    </source>
</evidence>
<dbReference type="Proteomes" id="UP001590950">
    <property type="component" value="Unassembled WGS sequence"/>
</dbReference>
<feature type="region of interest" description="Disordered" evidence="8">
    <location>
        <begin position="1"/>
        <end position="20"/>
    </location>
</feature>
<gene>
    <name evidence="10" type="ORF">N7G274_000871</name>
</gene>
<name>A0ABR4ATS3_9LECA</name>
<dbReference type="PANTHER" id="PTHR10642:SF26">
    <property type="entry name" value="RIBONUCLEASE H1"/>
    <property type="match status" value="1"/>
</dbReference>
<organism evidence="10 11">
    <name type="scientific">Stereocaulon virgatum</name>
    <dbReference type="NCBI Taxonomy" id="373712"/>
    <lineage>
        <taxon>Eukaryota</taxon>
        <taxon>Fungi</taxon>
        <taxon>Dikarya</taxon>
        <taxon>Ascomycota</taxon>
        <taxon>Pezizomycotina</taxon>
        <taxon>Lecanoromycetes</taxon>
        <taxon>OSLEUM clade</taxon>
        <taxon>Lecanoromycetidae</taxon>
        <taxon>Lecanorales</taxon>
        <taxon>Lecanorineae</taxon>
        <taxon>Stereocaulaceae</taxon>
        <taxon>Stereocaulon</taxon>
    </lineage>
</organism>
<dbReference type="PROSITE" id="PS50879">
    <property type="entry name" value="RNASE_H_1"/>
    <property type="match status" value="1"/>
</dbReference>
<dbReference type="EMBL" id="JBEFKJ010000003">
    <property type="protein sequence ID" value="KAL2046853.1"/>
    <property type="molecule type" value="Genomic_DNA"/>
</dbReference>
<comment type="catalytic activity">
    <reaction evidence="1">
        <text>Endonucleolytic cleavage to 5'-phosphomonoester.</text>
        <dbReference type="EC" id="3.1.26.4"/>
    </reaction>
</comment>
<keyword evidence="6" id="KW-0255">Endonuclease</keyword>
<keyword evidence="7" id="KW-0378">Hydrolase</keyword>
<dbReference type="InterPro" id="IPR050092">
    <property type="entry name" value="RNase_H"/>
</dbReference>
<comment type="similarity">
    <text evidence="2">Belongs to the RNase H family.</text>
</comment>
<evidence type="ECO:0000259" key="9">
    <source>
        <dbReference type="PROSITE" id="PS50879"/>
    </source>
</evidence>
<accession>A0ABR4ATS3</accession>
<keyword evidence="4" id="KW-0540">Nuclease</keyword>
<feature type="domain" description="RNase H type-1" evidence="9">
    <location>
        <begin position="69"/>
        <end position="224"/>
    </location>
</feature>
<evidence type="ECO:0000256" key="7">
    <source>
        <dbReference type="ARBA" id="ARBA00022801"/>
    </source>
</evidence>
<dbReference type="Gene3D" id="3.30.420.10">
    <property type="entry name" value="Ribonuclease H-like superfamily/Ribonuclease H"/>
    <property type="match status" value="1"/>
</dbReference>
<dbReference type="InterPro" id="IPR012337">
    <property type="entry name" value="RNaseH-like_sf"/>
</dbReference>
<dbReference type="EC" id="3.1.26.4" evidence="3"/>
<keyword evidence="5" id="KW-0479">Metal-binding</keyword>
<proteinExistence type="inferred from homology"/>
<reference evidence="10 11" key="1">
    <citation type="submission" date="2024-09" db="EMBL/GenBank/DDBJ databases">
        <title>Rethinking Asexuality: The Enigmatic Case of Functional Sexual Genes in Lepraria (Stereocaulaceae).</title>
        <authorList>
            <person name="Doellman M."/>
            <person name="Sun Y."/>
            <person name="Barcenas-Pena A."/>
            <person name="Lumbsch H.T."/>
            <person name="Grewe F."/>
        </authorList>
    </citation>
    <scope>NUCLEOTIDE SEQUENCE [LARGE SCALE GENOMIC DNA]</scope>
    <source>
        <strain evidence="10 11">Mercado 3170</strain>
    </source>
</reference>
<evidence type="ECO:0000256" key="3">
    <source>
        <dbReference type="ARBA" id="ARBA00012180"/>
    </source>
</evidence>
<dbReference type="CDD" id="cd13934">
    <property type="entry name" value="RNase_H_Dikarya_like"/>
    <property type="match status" value="1"/>
</dbReference>
<feature type="compositionally biased region" description="Polar residues" evidence="8">
    <location>
        <begin position="1"/>
        <end position="16"/>
    </location>
</feature>
<dbReference type="InterPro" id="IPR002156">
    <property type="entry name" value="RNaseH_domain"/>
</dbReference>
<dbReference type="SUPFAM" id="SSF53098">
    <property type="entry name" value="Ribonuclease H-like"/>
    <property type="match status" value="1"/>
</dbReference>
<evidence type="ECO:0000256" key="4">
    <source>
        <dbReference type="ARBA" id="ARBA00022722"/>
    </source>
</evidence>
<evidence type="ECO:0000313" key="11">
    <source>
        <dbReference type="Proteomes" id="UP001590950"/>
    </source>
</evidence>
<evidence type="ECO:0000256" key="1">
    <source>
        <dbReference type="ARBA" id="ARBA00000077"/>
    </source>
</evidence>
<dbReference type="Pfam" id="PF00075">
    <property type="entry name" value="RNase_H"/>
    <property type="match status" value="1"/>
</dbReference>
<evidence type="ECO:0000256" key="5">
    <source>
        <dbReference type="ARBA" id="ARBA00022723"/>
    </source>
</evidence>
<sequence>MGINYHTPSECGQPSTPRKWRTDRKFIPTEIYGKDQDLDKIEWQAGYSILVACPRAGYKCADCGSPSVHVGALVVAVDGTCRSTPQVWGPSAIGVYFAKDSPWNVVKRRNKPIATSQTAELQACMAALEMAMIIKERTLEQELSQIIIKAHSNYVCRGITEWTAKWARNGWKNAKGLPVANGELFQEVEMKIKDLNEMGVEILFWQVMRSQNQDAENLANSAFDSMRRS</sequence>
<evidence type="ECO:0000256" key="2">
    <source>
        <dbReference type="ARBA" id="ARBA00005300"/>
    </source>
</evidence>
<dbReference type="PANTHER" id="PTHR10642">
    <property type="entry name" value="RIBONUCLEASE H1"/>
    <property type="match status" value="1"/>
</dbReference>
<dbReference type="InterPro" id="IPR036397">
    <property type="entry name" value="RNaseH_sf"/>
</dbReference>
<comment type="caution">
    <text evidence="10">The sequence shown here is derived from an EMBL/GenBank/DDBJ whole genome shotgun (WGS) entry which is preliminary data.</text>
</comment>
<evidence type="ECO:0000313" key="10">
    <source>
        <dbReference type="EMBL" id="KAL2046853.1"/>
    </source>
</evidence>
<evidence type="ECO:0000256" key="6">
    <source>
        <dbReference type="ARBA" id="ARBA00022759"/>
    </source>
</evidence>